<accession>A0ABS5PLN1</accession>
<dbReference type="RefSeq" id="WP_213235859.1">
    <property type="nucleotide sequence ID" value="NZ_JAHBCL010000007.1"/>
</dbReference>
<name>A0ABS5PLN1_9FIRM</name>
<keyword evidence="1" id="KW-0547">Nucleotide-binding</keyword>
<dbReference type="EMBL" id="JAHBCL010000007">
    <property type="protein sequence ID" value="MBS7526074.1"/>
    <property type="molecule type" value="Genomic_DNA"/>
</dbReference>
<proteinExistence type="predicted"/>
<dbReference type="Proteomes" id="UP000746471">
    <property type="component" value="Unassembled WGS sequence"/>
</dbReference>
<reference evidence="1 2" key="1">
    <citation type="submission" date="2021-05" db="EMBL/GenBank/DDBJ databases">
        <title>Fusibacter ferrireducens sp. nov., an anaerobic, sulfur- and Fe-reducing bacterium isolated from the mangrove sediment.</title>
        <authorList>
            <person name="Qiu D."/>
        </authorList>
    </citation>
    <scope>NUCLEOTIDE SEQUENCE [LARGE SCALE GENOMIC DNA]</scope>
    <source>
        <strain evidence="1 2">DSM 12116</strain>
    </source>
</reference>
<sequence length="233" mass="26047">MADGRRIHIITGHYGSGKTEFSVNYALKLAEKCERVAIIDLDIVNPYFRSREKRQLLASKGIEVIGSSLADQNSADMPAVSARAAAPLQDKTCQVVIDLGGDAVGAKILARYRPYFIEEACDVFCIVNANRPETQDVKGVLMQIKAIEDIAGLKVTGLVNNTHMLRETTLSDIKKGNRLVRNISWILEIPVVYTCIQSTLMNQCLDVSMHTMLEMGIDTKLMPMQMHFREDWM</sequence>
<dbReference type="SUPFAM" id="SSF52540">
    <property type="entry name" value="P-loop containing nucleoside triphosphate hydrolases"/>
    <property type="match status" value="1"/>
</dbReference>
<dbReference type="GO" id="GO:0005524">
    <property type="term" value="F:ATP binding"/>
    <property type="evidence" value="ECO:0007669"/>
    <property type="project" value="UniProtKB-KW"/>
</dbReference>
<evidence type="ECO:0000313" key="2">
    <source>
        <dbReference type="Proteomes" id="UP000746471"/>
    </source>
</evidence>
<organism evidence="1 2">
    <name type="scientific">Fusibacter paucivorans</name>
    <dbReference type="NCBI Taxonomy" id="76009"/>
    <lineage>
        <taxon>Bacteria</taxon>
        <taxon>Bacillati</taxon>
        <taxon>Bacillota</taxon>
        <taxon>Clostridia</taxon>
        <taxon>Eubacteriales</taxon>
        <taxon>Eubacteriales Family XII. Incertae Sedis</taxon>
        <taxon>Fusibacter</taxon>
    </lineage>
</organism>
<protein>
    <submittedName>
        <fullName evidence="1">ATP-binding protein</fullName>
    </submittedName>
</protein>
<evidence type="ECO:0000313" key="1">
    <source>
        <dbReference type="EMBL" id="MBS7526074.1"/>
    </source>
</evidence>
<dbReference type="Gene3D" id="3.40.50.300">
    <property type="entry name" value="P-loop containing nucleotide triphosphate hydrolases"/>
    <property type="match status" value="1"/>
</dbReference>
<dbReference type="InterPro" id="IPR027417">
    <property type="entry name" value="P-loop_NTPase"/>
</dbReference>
<gene>
    <name evidence="1" type="ORF">KHM83_05260</name>
</gene>
<keyword evidence="2" id="KW-1185">Reference proteome</keyword>
<comment type="caution">
    <text evidence="1">The sequence shown here is derived from an EMBL/GenBank/DDBJ whole genome shotgun (WGS) entry which is preliminary data.</text>
</comment>
<keyword evidence="1" id="KW-0067">ATP-binding</keyword>